<dbReference type="InterPro" id="IPR023563">
    <property type="entry name" value="Ribosomal_uL13_CS"/>
</dbReference>
<dbReference type="InterPro" id="IPR005822">
    <property type="entry name" value="Ribosomal_uL13"/>
</dbReference>
<dbReference type="HAMAP" id="MF_01366">
    <property type="entry name" value="Ribosomal_uL13"/>
    <property type="match status" value="1"/>
</dbReference>
<comment type="function">
    <text evidence="4">This protein is one of the early assembly proteins of the 50S ribosomal subunit, although it is not seen to bind rRNA by itself. It is important during the early stages of 50S assembly.</text>
</comment>
<evidence type="ECO:0000256" key="5">
    <source>
        <dbReference type="RuleBase" id="RU003877"/>
    </source>
</evidence>
<dbReference type="EMBL" id="DUIH01000009">
    <property type="protein sequence ID" value="HIH69306.1"/>
    <property type="molecule type" value="Genomic_DNA"/>
</dbReference>
<dbReference type="PANTHER" id="PTHR11545">
    <property type="entry name" value="RIBOSOMAL PROTEIN L13"/>
    <property type="match status" value="1"/>
</dbReference>
<dbReference type="AlphaFoldDB" id="A0A832RXN9"/>
<dbReference type="RefSeq" id="WP_042685951.1">
    <property type="nucleotide sequence ID" value="NZ_DUIH01000009.1"/>
</dbReference>
<dbReference type="Pfam" id="PF00572">
    <property type="entry name" value="Ribosomal_L13"/>
    <property type="match status" value="1"/>
</dbReference>
<reference evidence="6" key="1">
    <citation type="journal article" date="2020" name="bioRxiv">
        <title>A rank-normalized archaeal taxonomy based on genome phylogeny resolves widespread incomplete and uneven classifications.</title>
        <authorList>
            <person name="Rinke C."/>
            <person name="Chuvochina M."/>
            <person name="Mussig A.J."/>
            <person name="Chaumeil P.-A."/>
            <person name="Waite D.W."/>
            <person name="Whitman W.B."/>
            <person name="Parks D.H."/>
            <person name="Hugenholtz P."/>
        </authorList>
    </citation>
    <scope>NUCLEOTIDE SEQUENCE</scope>
    <source>
        <strain evidence="6">UBA12518</strain>
    </source>
</reference>
<dbReference type="Gene3D" id="3.90.1180.10">
    <property type="entry name" value="Ribosomal protein L13"/>
    <property type="match status" value="1"/>
</dbReference>
<evidence type="ECO:0000256" key="3">
    <source>
        <dbReference type="ARBA" id="ARBA00023274"/>
    </source>
</evidence>
<protein>
    <recommendedName>
        <fullName evidence="4">Large ribosomal subunit protein uL13</fullName>
    </recommendedName>
</protein>
<dbReference type="GO" id="GO:0022625">
    <property type="term" value="C:cytosolic large ribosomal subunit"/>
    <property type="evidence" value="ECO:0007669"/>
    <property type="project" value="UniProtKB-UniRule"/>
</dbReference>
<evidence type="ECO:0000313" key="6">
    <source>
        <dbReference type="EMBL" id="HIH69306.1"/>
    </source>
</evidence>
<gene>
    <name evidence="4" type="primary">rpl13</name>
    <name evidence="6" type="ORF">HA299_01595</name>
</gene>
<comment type="subunit">
    <text evidence="4">Part of the 50S ribosomal subunit.</text>
</comment>
<sequence length="139" mass="16008">MVVIDGDGLILGRLASLTAKRLLAGEHIHIINAEKVVISGSKRHILEHYLEKRSRGTKEKGPYYPRRPDNIVKRTVRGMLPYKRRRGREALSNLRVYVGVPRELENESAERPEEARMERLSTRKYVRLGEVSTFLGARF</sequence>
<keyword evidence="2 4" id="KW-0689">Ribosomal protein</keyword>
<dbReference type="InterPro" id="IPR005755">
    <property type="entry name" value="Ribosomal_uL13_euk/arc"/>
</dbReference>
<dbReference type="CDD" id="cd00392">
    <property type="entry name" value="Ribosomal_L13"/>
    <property type="match status" value="1"/>
</dbReference>
<proteinExistence type="inferred from homology"/>
<evidence type="ECO:0000256" key="1">
    <source>
        <dbReference type="ARBA" id="ARBA00006227"/>
    </source>
</evidence>
<comment type="similarity">
    <text evidence="1 4 5">Belongs to the universal ribosomal protein uL13 family.</text>
</comment>
<dbReference type="GO" id="GO:0003735">
    <property type="term" value="F:structural constituent of ribosome"/>
    <property type="evidence" value="ECO:0007669"/>
    <property type="project" value="UniProtKB-UniRule"/>
</dbReference>
<keyword evidence="3 4" id="KW-0687">Ribonucleoprotein</keyword>
<dbReference type="NCBIfam" id="TIGR01077">
    <property type="entry name" value="L13_A_E"/>
    <property type="match status" value="1"/>
</dbReference>
<dbReference type="InterPro" id="IPR036899">
    <property type="entry name" value="Ribosomal_uL13_sf"/>
</dbReference>
<dbReference type="SUPFAM" id="SSF52161">
    <property type="entry name" value="Ribosomal protein L13"/>
    <property type="match status" value="1"/>
</dbReference>
<evidence type="ECO:0000313" key="7">
    <source>
        <dbReference type="Proteomes" id="UP000600363"/>
    </source>
</evidence>
<name>A0A832RXN9_9EURY</name>
<dbReference type="NCBIfam" id="NF005004">
    <property type="entry name" value="PRK06394.1"/>
    <property type="match status" value="1"/>
</dbReference>
<organism evidence="6 7">
    <name type="scientific">Methermicoccus shengliensis</name>
    <dbReference type="NCBI Taxonomy" id="660064"/>
    <lineage>
        <taxon>Archaea</taxon>
        <taxon>Methanobacteriati</taxon>
        <taxon>Methanobacteriota</taxon>
        <taxon>Stenosarchaea group</taxon>
        <taxon>Methanomicrobia</taxon>
        <taxon>Methanosarcinales</taxon>
        <taxon>Methermicoccaceae</taxon>
        <taxon>Methermicoccus</taxon>
    </lineage>
</organism>
<dbReference type="GO" id="GO:0003729">
    <property type="term" value="F:mRNA binding"/>
    <property type="evidence" value="ECO:0007669"/>
    <property type="project" value="TreeGrafter"/>
</dbReference>
<dbReference type="PROSITE" id="PS00783">
    <property type="entry name" value="RIBOSOMAL_L13"/>
    <property type="match status" value="1"/>
</dbReference>
<dbReference type="PIRSF" id="PIRSF002181">
    <property type="entry name" value="Ribosomal_L13"/>
    <property type="match status" value="1"/>
</dbReference>
<dbReference type="InterPro" id="IPR005823">
    <property type="entry name" value="Ribosomal_uL13_bac-type"/>
</dbReference>
<dbReference type="PANTHER" id="PTHR11545:SF3">
    <property type="entry name" value="LARGE RIBOSOMAL SUBUNIT PROTEIN UL13"/>
    <property type="match status" value="1"/>
</dbReference>
<evidence type="ECO:0000256" key="2">
    <source>
        <dbReference type="ARBA" id="ARBA00022980"/>
    </source>
</evidence>
<dbReference type="GO" id="GO:0006412">
    <property type="term" value="P:translation"/>
    <property type="evidence" value="ECO:0007669"/>
    <property type="project" value="UniProtKB-UniRule"/>
</dbReference>
<accession>A0A832RXN9</accession>
<dbReference type="GO" id="GO:0017148">
    <property type="term" value="P:negative regulation of translation"/>
    <property type="evidence" value="ECO:0007669"/>
    <property type="project" value="TreeGrafter"/>
</dbReference>
<comment type="caution">
    <text evidence="6">The sequence shown here is derived from an EMBL/GenBank/DDBJ whole genome shotgun (WGS) entry which is preliminary data.</text>
</comment>
<dbReference type="Proteomes" id="UP000600363">
    <property type="component" value="Unassembled WGS sequence"/>
</dbReference>
<evidence type="ECO:0000256" key="4">
    <source>
        <dbReference type="HAMAP-Rule" id="MF_01366"/>
    </source>
</evidence>